<gene>
    <name evidence="1" type="ORF">SNAT2548_LOCUS16153</name>
</gene>
<keyword evidence="2" id="KW-1185">Reference proteome</keyword>
<name>A0A812NU39_9DINO</name>
<dbReference type="SUPFAM" id="SSF56672">
    <property type="entry name" value="DNA/RNA polymerases"/>
    <property type="match status" value="1"/>
</dbReference>
<sequence length="717" mass="80526">MAGPHEAHLSHSQIPRLIQCFLHGSRNSPLRLIVVLHRCWQLFNVVARYVYSIIHSLQCGSYPWSNTFYSRFRRYVSLWTSHSGKAMTRALAFSLLHSKVYLSWASDVTSGERSDDVIQTGLQSSSIPVSFASATIEVLSSLQPASGPKDLTVTEAKQLLPSKPFGNPPFAFQDGGGIGSCPDWSCPPPGTPNVLLDLRQSWMSFLLRIKLPLRLRDFVRSGGEASLFTYEEIAELRGRFQLWARRNGGIAEVNWQVDDGQPYCLRALQTLSSLIMDKDTSLFPCLIEGVPTGFDKNIPKSNVFAPRESDSTIDAELLLCGGNWSSAEANPELLRQLVAKEVEAGYLVPVSLEEARQRWPNRLAVGKLSIVSSDRLVVDNSICNTNALCDINETYTLPLLGSVRACFPLRGLPCELAACTIDVKSAHKTMRVKHADQGLLGVQCDGQHYFYRVCPFGACFSALWWARLGSFFVRVLHLSIFVRHSLMLYVDGFFVTQDASTLYGLAGVRLKLHLHVQKLLADPKNVRKRDLHKVAGLIQWVLGAFPLLRPWVGVLYKDIHCPPATNHSLDPHYFKEVFDCIDERMRFIRSPTGTAIPVGAKLLEVRHLPIRQKKDLLKVVLSCKRVWLRVADPAQVKRKLSANSVAFLQFWLHWCKLPTLLRPLQFPARTTIVAAAGSSGRHGIRNQVCYRWLCQTFDSHDLVQRMFPTGGFCFCRD</sequence>
<accession>A0A812NU39</accession>
<dbReference type="AlphaFoldDB" id="A0A812NU39"/>
<proteinExistence type="predicted"/>
<evidence type="ECO:0000313" key="1">
    <source>
        <dbReference type="EMBL" id="CAE7307489.1"/>
    </source>
</evidence>
<reference evidence="1" key="1">
    <citation type="submission" date="2021-02" db="EMBL/GenBank/DDBJ databases">
        <authorList>
            <person name="Dougan E. K."/>
            <person name="Rhodes N."/>
            <person name="Thang M."/>
            <person name="Chan C."/>
        </authorList>
    </citation>
    <scope>NUCLEOTIDE SEQUENCE</scope>
</reference>
<organism evidence="1 2">
    <name type="scientific">Symbiodinium natans</name>
    <dbReference type="NCBI Taxonomy" id="878477"/>
    <lineage>
        <taxon>Eukaryota</taxon>
        <taxon>Sar</taxon>
        <taxon>Alveolata</taxon>
        <taxon>Dinophyceae</taxon>
        <taxon>Suessiales</taxon>
        <taxon>Symbiodiniaceae</taxon>
        <taxon>Symbiodinium</taxon>
    </lineage>
</organism>
<dbReference type="InterPro" id="IPR043502">
    <property type="entry name" value="DNA/RNA_pol_sf"/>
</dbReference>
<evidence type="ECO:0000313" key="2">
    <source>
        <dbReference type="Proteomes" id="UP000604046"/>
    </source>
</evidence>
<comment type="caution">
    <text evidence="1">The sequence shown here is derived from an EMBL/GenBank/DDBJ whole genome shotgun (WGS) entry which is preliminary data.</text>
</comment>
<dbReference type="Proteomes" id="UP000604046">
    <property type="component" value="Unassembled WGS sequence"/>
</dbReference>
<protein>
    <submittedName>
        <fullName evidence="1">Uncharacterized protein</fullName>
    </submittedName>
</protein>
<dbReference type="EMBL" id="CAJNDS010002076">
    <property type="protein sequence ID" value="CAE7307489.1"/>
    <property type="molecule type" value="Genomic_DNA"/>
</dbReference>